<organism evidence="1 2">
    <name type="scientific">Aquimarina hainanensis</name>
    <dbReference type="NCBI Taxonomy" id="1578017"/>
    <lineage>
        <taxon>Bacteria</taxon>
        <taxon>Pseudomonadati</taxon>
        <taxon>Bacteroidota</taxon>
        <taxon>Flavobacteriia</taxon>
        <taxon>Flavobacteriales</taxon>
        <taxon>Flavobacteriaceae</taxon>
        <taxon>Aquimarina</taxon>
    </lineage>
</organism>
<proteinExistence type="predicted"/>
<reference evidence="2" key="1">
    <citation type="journal article" date="2019" name="Int. J. Syst. Evol. Microbiol.">
        <title>The Global Catalogue of Microorganisms (GCM) 10K type strain sequencing project: providing services to taxonomists for standard genome sequencing and annotation.</title>
        <authorList>
            <consortium name="The Broad Institute Genomics Platform"/>
            <consortium name="The Broad Institute Genome Sequencing Center for Infectious Disease"/>
            <person name="Wu L."/>
            <person name="Ma J."/>
        </authorList>
    </citation>
    <scope>NUCLEOTIDE SEQUENCE [LARGE SCALE GENOMIC DNA]</scope>
    <source>
        <strain evidence="2">KCTC 42423</strain>
    </source>
</reference>
<dbReference type="RefSeq" id="WP_378298192.1">
    <property type="nucleotide sequence ID" value="NZ_JBHULX010000027.1"/>
</dbReference>
<dbReference type="Proteomes" id="UP001597459">
    <property type="component" value="Unassembled WGS sequence"/>
</dbReference>
<evidence type="ECO:0000313" key="1">
    <source>
        <dbReference type="EMBL" id="MFD2591856.1"/>
    </source>
</evidence>
<gene>
    <name evidence="1" type="ORF">ACFSTE_13550</name>
</gene>
<keyword evidence="2" id="KW-1185">Reference proteome</keyword>
<protein>
    <recommendedName>
        <fullName evidence="3">Polymer-forming cytoskeletal protein</fullName>
    </recommendedName>
</protein>
<dbReference type="EMBL" id="JBHULX010000027">
    <property type="protein sequence ID" value="MFD2591856.1"/>
    <property type="molecule type" value="Genomic_DNA"/>
</dbReference>
<sequence length="414" mass="46087">MQFAILISVLVALLLGAFLLLTHVHSFFRIKSKELVQAFEQSNTRIFESLNNDVVTGDTIVSVQNLGTIKEISGYHGAWLKQYTEISVHDRKVSRVAFTGVKISETTPNLYLEDANSPLVVVGSTRLEGNSYLPKLGIKAGNISGNYYQGSALHYGRVIESKTVLPELKPEWLTYLEGLAQGILIDTGEPIAKQKELKNSFHDPVYVIYDTNPVFLEDEKITGNIVIQSKTKIVVGPQTELTDVVLIAPEIIIKNGVNGRFQGVATKKIKIGKRCHLSYPSAMILLDQNIAYSIPQNDQQQNDKPDFIIEEGTIIEGVVVYLNKSKDKKEKRRLKPNLKIAANVGVIGEVYCQGNIDFQGEVQGALYSRQYITRQSGSVYLNHIYNGKILINPVVDYAGLPFANSKNTIAKWLY</sequence>
<evidence type="ECO:0008006" key="3">
    <source>
        <dbReference type="Google" id="ProtNLM"/>
    </source>
</evidence>
<name>A0ABW5NAJ3_9FLAO</name>
<accession>A0ABW5NAJ3</accession>
<evidence type="ECO:0000313" key="2">
    <source>
        <dbReference type="Proteomes" id="UP001597459"/>
    </source>
</evidence>
<comment type="caution">
    <text evidence="1">The sequence shown here is derived from an EMBL/GenBank/DDBJ whole genome shotgun (WGS) entry which is preliminary data.</text>
</comment>